<evidence type="ECO:0000313" key="1">
    <source>
        <dbReference type="EMBL" id="MBB4620028.1"/>
    </source>
</evidence>
<gene>
    <name evidence="1" type="ORF">GGQ96_004188</name>
</gene>
<dbReference type="RefSeq" id="WP_184117134.1">
    <property type="nucleotide sequence ID" value="NZ_JACHNY010000023.1"/>
</dbReference>
<comment type="caution">
    <text evidence="1">The sequence shown here is derived from an EMBL/GenBank/DDBJ whole genome shotgun (WGS) entry which is preliminary data.</text>
</comment>
<organism evidence="1 2">
    <name type="scientific">Sphingomonas abaci</name>
    <dbReference type="NCBI Taxonomy" id="237611"/>
    <lineage>
        <taxon>Bacteria</taxon>
        <taxon>Pseudomonadati</taxon>
        <taxon>Pseudomonadota</taxon>
        <taxon>Alphaproteobacteria</taxon>
        <taxon>Sphingomonadales</taxon>
        <taxon>Sphingomonadaceae</taxon>
        <taxon>Sphingomonas</taxon>
    </lineage>
</organism>
<accession>A0A7W7EZP5</accession>
<reference evidence="1 2" key="1">
    <citation type="submission" date="2020-08" db="EMBL/GenBank/DDBJ databases">
        <title>Genomic Encyclopedia of Type Strains, Phase IV (KMG-IV): sequencing the most valuable type-strain genomes for metagenomic binning, comparative biology and taxonomic classification.</title>
        <authorList>
            <person name="Goeker M."/>
        </authorList>
    </citation>
    <scope>NUCLEOTIDE SEQUENCE [LARGE SCALE GENOMIC DNA]</scope>
    <source>
        <strain evidence="1 2">DSM 15867</strain>
    </source>
</reference>
<dbReference type="AlphaFoldDB" id="A0A7W7EZP5"/>
<dbReference type="Proteomes" id="UP000574769">
    <property type="component" value="Unassembled WGS sequence"/>
</dbReference>
<evidence type="ECO:0000313" key="2">
    <source>
        <dbReference type="Proteomes" id="UP000574769"/>
    </source>
</evidence>
<sequence>MAYIDPRLVTSPKGRVERLDVIYDGGEGDYAVAAMLWDGEPATGVRWNGGDRGEKFQGLGNPQSRGIPTWFILPDPIAELVRANPSALVPNDPTAR</sequence>
<keyword evidence="2" id="KW-1185">Reference proteome</keyword>
<protein>
    <submittedName>
        <fullName evidence="1">Uncharacterized protein</fullName>
    </submittedName>
</protein>
<name>A0A7W7EZP5_9SPHN</name>
<dbReference type="EMBL" id="JACHNY010000023">
    <property type="protein sequence ID" value="MBB4620028.1"/>
    <property type="molecule type" value="Genomic_DNA"/>
</dbReference>
<proteinExistence type="predicted"/>